<dbReference type="AlphaFoldDB" id="A0A0E9XFA8"/>
<dbReference type="EMBL" id="GBXM01007165">
    <property type="protein sequence ID" value="JAI01413.1"/>
    <property type="molecule type" value="Transcribed_RNA"/>
</dbReference>
<evidence type="ECO:0000313" key="1">
    <source>
        <dbReference type="EMBL" id="JAI01413.1"/>
    </source>
</evidence>
<accession>A0A0E9XFA8</accession>
<name>A0A0E9XFA8_ANGAN</name>
<reference evidence="1" key="2">
    <citation type="journal article" date="2015" name="Fish Shellfish Immunol.">
        <title>Early steps in the European eel (Anguilla anguilla)-Vibrio vulnificus interaction in the gills: Role of the RtxA13 toxin.</title>
        <authorList>
            <person name="Callol A."/>
            <person name="Pajuelo D."/>
            <person name="Ebbesson L."/>
            <person name="Teles M."/>
            <person name="MacKenzie S."/>
            <person name="Amaro C."/>
        </authorList>
    </citation>
    <scope>NUCLEOTIDE SEQUENCE</scope>
</reference>
<proteinExistence type="predicted"/>
<sequence>MSLYSFQRQRTVVPTYEIHLITICRDSRHMWRRRLLYRLLDYINPTSVGHS</sequence>
<protein>
    <submittedName>
        <fullName evidence="1">Uncharacterized protein</fullName>
    </submittedName>
</protein>
<reference evidence="1" key="1">
    <citation type="submission" date="2014-11" db="EMBL/GenBank/DDBJ databases">
        <authorList>
            <person name="Amaro Gonzalez C."/>
        </authorList>
    </citation>
    <scope>NUCLEOTIDE SEQUENCE</scope>
</reference>
<organism evidence="1">
    <name type="scientific">Anguilla anguilla</name>
    <name type="common">European freshwater eel</name>
    <name type="synonym">Muraena anguilla</name>
    <dbReference type="NCBI Taxonomy" id="7936"/>
    <lineage>
        <taxon>Eukaryota</taxon>
        <taxon>Metazoa</taxon>
        <taxon>Chordata</taxon>
        <taxon>Craniata</taxon>
        <taxon>Vertebrata</taxon>
        <taxon>Euteleostomi</taxon>
        <taxon>Actinopterygii</taxon>
        <taxon>Neopterygii</taxon>
        <taxon>Teleostei</taxon>
        <taxon>Anguilliformes</taxon>
        <taxon>Anguillidae</taxon>
        <taxon>Anguilla</taxon>
    </lineage>
</organism>